<keyword evidence="1" id="KW-1185">Reference proteome</keyword>
<dbReference type="KEGG" id="xla:121402853"/>
<dbReference type="SUPFAM" id="SSF49842">
    <property type="entry name" value="TNF-like"/>
    <property type="match status" value="1"/>
</dbReference>
<reference evidence="2" key="1">
    <citation type="submission" date="2025-08" db="UniProtKB">
        <authorList>
            <consortium name="RefSeq"/>
        </authorList>
    </citation>
    <scope>IDENTIFICATION</scope>
    <source>
        <strain evidence="2">J_2021</strain>
        <tissue evidence="2">Erythrocytes</tissue>
    </source>
</reference>
<dbReference type="PROSITE" id="PS00251">
    <property type="entry name" value="THD_1"/>
    <property type="match status" value="1"/>
</dbReference>
<accession>A0A1L8GMY9</accession>
<dbReference type="OrthoDB" id="10367090at2759"/>
<evidence type="ECO:0000313" key="2">
    <source>
        <dbReference type="RefSeq" id="XP_041445514.1"/>
    </source>
</evidence>
<dbReference type="RefSeq" id="XP_041445514.1">
    <property type="nucleotide sequence ID" value="XM_041589580.1"/>
</dbReference>
<sequence>MEQTVCLPTPQRAQVASFKSKWSILHICAIGTLVLSMALLTFCLVFHKANHLTVCGSKAKYETETVTWTWESKMCSQDWIQANNSTVEINRTGFYMIHIQVSYPGDSRDRQGKRSQIELQVLCDGEKKNIKKREIYFSNDISPGEKKSVTLDVSALLMKGNKIHLNIHENTNIILQDESLTFWEINAIVGLGIWPSGHCTTEK</sequence>
<evidence type="ECO:0000313" key="1">
    <source>
        <dbReference type="Proteomes" id="UP000186698"/>
    </source>
</evidence>
<dbReference type="InterPro" id="IPR008983">
    <property type="entry name" value="Tumour_necrosis_fac-like_dom"/>
</dbReference>
<dbReference type="OMA" id="WEINAIT"/>
<dbReference type="GeneID" id="121402853"/>
<dbReference type="Proteomes" id="UP000186698">
    <property type="component" value="Chromosome 4L"/>
</dbReference>
<dbReference type="InterPro" id="IPR021184">
    <property type="entry name" value="TNF_CS"/>
</dbReference>
<proteinExistence type="predicted"/>
<dbReference type="PaxDb" id="8355-A0A1L8GMY9"/>
<protein>
    <submittedName>
        <fullName evidence="2">Uncharacterized protein LOC121402853</fullName>
    </submittedName>
</protein>
<gene>
    <name evidence="2" type="primary">LOC121402853</name>
</gene>
<organism evidence="1 2">
    <name type="scientific">Xenopus laevis</name>
    <name type="common">African clawed frog</name>
    <dbReference type="NCBI Taxonomy" id="8355"/>
    <lineage>
        <taxon>Eukaryota</taxon>
        <taxon>Metazoa</taxon>
        <taxon>Chordata</taxon>
        <taxon>Craniata</taxon>
        <taxon>Vertebrata</taxon>
        <taxon>Euteleostomi</taxon>
        <taxon>Amphibia</taxon>
        <taxon>Batrachia</taxon>
        <taxon>Anura</taxon>
        <taxon>Pipoidea</taxon>
        <taxon>Pipidae</taxon>
        <taxon>Xenopodinae</taxon>
        <taxon>Xenopus</taxon>
        <taxon>Xenopus</taxon>
    </lineage>
</organism>
<dbReference type="Gene3D" id="2.60.120.40">
    <property type="match status" value="1"/>
</dbReference>
<name>A0A1L8GMY9_XENLA</name>
<dbReference type="AlphaFoldDB" id="A0A1L8GMY9"/>